<reference evidence="2" key="1">
    <citation type="journal article" date="2015" name="PLoS Negl. Trop. Dis.">
        <title>Deep Sequencing Analysis of the Ixodes ricinus Haemocytome.</title>
        <authorList>
            <person name="Kotsyfakis M."/>
            <person name="Kopacek P."/>
            <person name="Franta Z."/>
            <person name="Pedra J.H."/>
            <person name="Ribeiro J.M."/>
        </authorList>
    </citation>
    <scope>NUCLEOTIDE SEQUENCE</scope>
</reference>
<dbReference type="EMBL" id="GBIH01000939">
    <property type="protein sequence ID" value="JAC93771.1"/>
    <property type="molecule type" value="mRNA"/>
</dbReference>
<protein>
    <submittedName>
        <fullName evidence="2">Uncharacterized protein</fullName>
    </submittedName>
</protein>
<feature type="region of interest" description="Disordered" evidence="1">
    <location>
        <begin position="113"/>
        <end position="140"/>
    </location>
</feature>
<organism evidence="2">
    <name type="scientific">Ixodes ricinus</name>
    <name type="common">Common tick</name>
    <name type="synonym">Acarus ricinus</name>
    <dbReference type="NCBI Taxonomy" id="34613"/>
    <lineage>
        <taxon>Eukaryota</taxon>
        <taxon>Metazoa</taxon>
        <taxon>Ecdysozoa</taxon>
        <taxon>Arthropoda</taxon>
        <taxon>Chelicerata</taxon>
        <taxon>Arachnida</taxon>
        <taxon>Acari</taxon>
        <taxon>Parasitiformes</taxon>
        <taxon>Ixodida</taxon>
        <taxon>Ixodoidea</taxon>
        <taxon>Ixodidae</taxon>
        <taxon>Ixodinae</taxon>
        <taxon>Ixodes</taxon>
    </lineage>
</organism>
<name>A0A090XA68_IXORI</name>
<sequence>RCQCAMAAREQGTAGVRVHDPIRYHCRQTKRRSKTWGQPSSPASRCSTRHATTVLGGRPLWQLHIVWRCLKGQRRSLTKKMRPLPIVETKVICPYCDEWFLKSEVASHIKPKTCTKKPQQPSLPSSAAVQPQFEEDSRSSPTIEMECVDSDQRIVPHNDPTWYCRSTATLWMGDPRVPRKTETDERIARLEEQSKIPYQSNCKTVTSEFERNVHYMLNILAPDPTSVKKPIPRTFARTSDK</sequence>
<accession>A0A090XA68</accession>
<evidence type="ECO:0000313" key="2">
    <source>
        <dbReference type="EMBL" id="JAC93771.1"/>
    </source>
</evidence>
<proteinExistence type="evidence at transcript level"/>
<dbReference type="AlphaFoldDB" id="A0A090XA68"/>
<feature type="non-terminal residue" evidence="2">
    <location>
        <position position="1"/>
    </location>
</feature>
<evidence type="ECO:0000256" key="1">
    <source>
        <dbReference type="SAM" id="MobiDB-lite"/>
    </source>
</evidence>